<feature type="coiled-coil region" evidence="1">
    <location>
        <begin position="403"/>
        <end position="430"/>
    </location>
</feature>
<sequence length="753" mass="85343">MNEKITSAITKVSLNQATFLNKSFTPSYINFLFGKNGCGKSTVAKVLKDKTDMVWDTGHSSNDYLMLVYNEDFINKNIASYSGMPGVFTISEQNAQIQKDIEDATAELGIAQTTLKNASESLSKQEILLNKQQDTFQTICWEKTKDFRKSVDVALAGKKTKDGLTKALLSETNPTEFNSDSLIAMCEAAFSNDATIYPELYKADISSIPTSSILSKPIISSSSSEFASFMKSINATDWVRQGHEQFHSEDKCPYCQQKLPSNFEEEIVRCFDKEYEADLSILRSFKANYGAAINDIWKSFSNNLSNAYPKIKNELDSYAKLLDTFRAKVEINSQRFNDKIAHPNTVVELEDLTPLIIELNDTIDSMNSKIKENNDIVSDRAKKQPQCKAAVISYLAFILSDELAKFRDSRSNLQKEIDTLTKEKTAAHNKVTDLRKTISSLRKKVVNTSAAVEGINTLLADTGFQGFYLREKENTPNVYEVIRTNTGLVAENLSEGERNFIAFLYFHQLVLGSPEADAVVNDKIVVIDDPVSSMDSSTLFVVGALVRDMIAICNPDYTTKEHSKDHIKQIFILTHNAFFHQEVTYNQAQHYRFVSFFEIVKYDNNSDVILCTQKNRETPSLMENRNPIQNSYAALWDTYKEVSYPNTLVNVIRQILDYYFLQLCGYSGMDIKDIILKQHRDDFIKKLPDGTEDCSDLHLAASLLQYLCTSNDRISDGLNFIHASVDTDSCRRIFENIFRHIGQGQHFDMMMNR</sequence>
<dbReference type="EMBL" id="BASX01000003">
    <property type="protein sequence ID" value="GAD44042.1"/>
    <property type="molecule type" value="Genomic_DNA"/>
</dbReference>
<feature type="domain" description="Protein CR006 P-loop" evidence="2">
    <location>
        <begin position="26"/>
        <end position="738"/>
    </location>
</feature>
<comment type="caution">
    <text evidence="3">The sequence shown here is derived from an EMBL/GenBank/DDBJ whole genome shotgun (WGS) entry which is preliminary data.</text>
</comment>
<dbReference type="InterPro" id="IPR027417">
    <property type="entry name" value="P-loop_NTPase"/>
</dbReference>
<organism evidence="3 4">
    <name type="scientific">Streptococcus constellatus subsp. pharyngis SK1060 = CCUG 46377</name>
    <dbReference type="NCBI Taxonomy" id="1035184"/>
    <lineage>
        <taxon>Bacteria</taxon>
        <taxon>Bacillati</taxon>
        <taxon>Bacillota</taxon>
        <taxon>Bacilli</taxon>
        <taxon>Lactobacillales</taxon>
        <taxon>Streptococcaceae</taxon>
        <taxon>Streptococcus</taxon>
        <taxon>Streptococcus anginosus group</taxon>
    </lineage>
</organism>
<dbReference type="AlphaFoldDB" id="U2YB55"/>
<evidence type="ECO:0000313" key="3">
    <source>
        <dbReference type="EMBL" id="GAD44042.1"/>
    </source>
</evidence>
<gene>
    <name evidence="3" type="ORF">ANG5_0570</name>
</gene>
<evidence type="ECO:0000259" key="2">
    <source>
        <dbReference type="Pfam" id="PF13166"/>
    </source>
</evidence>
<evidence type="ECO:0000256" key="1">
    <source>
        <dbReference type="SAM" id="Coils"/>
    </source>
</evidence>
<dbReference type="InterPro" id="IPR026866">
    <property type="entry name" value="CR006_AAA"/>
</dbReference>
<dbReference type="SUPFAM" id="SSF52540">
    <property type="entry name" value="P-loop containing nucleoside triphosphate hydrolases"/>
    <property type="match status" value="1"/>
</dbReference>
<dbReference type="SUPFAM" id="SSF58100">
    <property type="entry name" value="Bacterial hemolysins"/>
    <property type="match status" value="1"/>
</dbReference>
<proteinExistence type="predicted"/>
<reference evidence="3 4" key="1">
    <citation type="submission" date="2013-09" db="EMBL/GenBank/DDBJ databases">
        <title>Genome Sequences of seven clinical isolates and type strains of anginosus group streptococci.</title>
        <authorList>
            <person name="Maruyama F."/>
            <person name="Sakurai A."/>
            <person name="Ogura Y."/>
            <person name="Homma H."/>
            <person name="Takahashi N."/>
            <person name="Ohtsubo Y."/>
            <person name="Hoshino T."/>
            <person name="Okahashi N."/>
            <person name="Nakagawa I."/>
            <person name="Kimura S."/>
            <person name="Fujiwara T."/>
            <person name="Hayashi T."/>
            <person name="Shintani S."/>
        </authorList>
    </citation>
    <scope>NUCLEOTIDE SEQUENCE [LARGE SCALE GENOMIC DNA]</scope>
    <source>
        <strain evidence="4">CCUG46377</strain>
    </source>
</reference>
<dbReference type="Proteomes" id="UP000016985">
    <property type="component" value="Unassembled WGS sequence"/>
</dbReference>
<evidence type="ECO:0000313" key="4">
    <source>
        <dbReference type="Proteomes" id="UP000016985"/>
    </source>
</evidence>
<accession>U2YB55</accession>
<dbReference type="Gene3D" id="3.40.50.300">
    <property type="entry name" value="P-loop containing nucleotide triphosphate hydrolases"/>
    <property type="match status" value="1"/>
</dbReference>
<keyword evidence="1" id="KW-0175">Coiled coil</keyword>
<dbReference type="Pfam" id="PF13166">
    <property type="entry name" value="AAA_13"/>
    <property type="match status" value="1"/>
</dbReference>
<name>U2YB55_STRCV</name>
<dbReference type="RefSeq" id="WP_020997913.1">
    <property type="nucleotide sequence ID" value="NZ_BASX01000003.1"/>
</dbReference>
<protein>
    <recommendedName>
        <fullName evidence="2">Protein CR006 P-loop domain-containing protein</fullName>
    </recommendedName>
</protein>
<feature type="coiled-coil region" evidence="1">
    <location>
        <begin position="101"/>
        <end position="135"/>
    </location>
</feature>
<keyword evidence="4" id="KW-1185">Reference proteome</keyword>